<comment type="caution">
    <text evidence="2">The sequence shown here is derived from an EMBL/GenBank/DDBJ whole genome shotgun (WGS) entry which is preliminary data.</text>
</comment>
<sequence length="278" mass="30129">MSEDEHRQLVPRQQETFTVDVSAATATGDVTAQATAVATGPLPTPFDGALAANFSGEDGEGSCLDFINSFLQDPTFQACYPLSLLLKAMKSVVKITQVIEASCKADKHSCTTYLNDLAEKLKSDQNCGEDYNKRNDLVVQAYKGMKSYEEIYGATCLYDADTSTYCFVNAVTNQTTASNVYLYNLPFNSSLPETAVPACDTCTSETMKIYQSAAADRKKWIASTYVKAAEQIDANCGGNFVSAALPEPLPDNAAMSTAQAPSLLVLSFLFLLVSRWLR</sequence>
<name>A0AAX6MCW5_9PEZI</name>
<proteinExistence type="predicted"/>
<reference evidence="2 3" key="1">
    <citation type="journal article" date="2024" name="Front Chem Biol">
        <title>Unveiling the potential of Daldinia eschscholtzii MFLUCC 19-0629 through bioactivity and bioinformatics studies for enhanced sustainable agriculture production.</title>
        <authorList>
            <person name="Brooks S."/>
            <person name="Weaver J.A."/>
            <person name="Klomchit A."/>
            <person name="Alharthi S.A."/>
            <person name="Onlamun T."/>
            <person name="Nurani R."/>
            <person name="Vong T.K."/>
            <person name="Alberti F."/>
            <person name="Greco C."/>
        </authorList>
    </citation>
    <scope>NUCLEOTIDE SEQUENCE [LARGE SCALE GENOMIC DNA]</scope>
    <source>
        <strain evidence="2">MFLUCC 19-0629</strain>
    </source>
</reference>
<keyword evidence="3" id="KW-1185">Reference proteome</keyword>
<gene>
    <name evidence="2" type="ORF">Daesc_008817</name>
</gene>
<dbReference type="AlphaFoldDB" id="A0AAX6MCW5"/>
<feature type="domain" description="DUF7729" evidence="1">
    <location>
        <begin position="41"/>
        <end position="244"/>
    </location>
</feature>
<dbReference type="Proteomes" id="UP001369815">
    <property type="component" value="Unassembled WGS sequence"/>
</dbReference>
<dbReference type="EMBL" id="JBANMG010000008">
    <property type="protein sequence ID" value="KAK6950489.1"/>
    <property type="molecule type" value="Genomic_DNA"/>
</dbReference>
<evidence type="ECO:0000313" key="3">
    <source>
        <dbReference type="Proteomes" id="UP001369815"/>
    </source>
</evidence>
<evidence type="ECO:0000259" key="1">
    <source>
        <dbReference type="Pfam" id="PF24855"/>
    </source>
</evidence>
<dbReference type="PANTHER" id="PTHR39460:SF1">
    <property type="entry name" value="C6 TRANSCRIPTION FACTOR"/>
    <property type="match status" value="1"/>
</dbReference>
<dbReference type="Pfam" id="PF24855">
    <property type="entry name" value="DUF7729"/>
    <property type="match status" value="1"/>
</dbReference>
<evidence type="ECO:0000313" key="2">
    <source>
        <dbReference type="EMBL" id="KAK6950489.1"/>
    </source>
</evidence>
<protein>
    <recommendedName>
        <fullName evidence="1">DUF7729 domain-containing protein</fullName>
    </recommendedName>
</protein>
<dbReference type="InterPro" id="IPR056146">
    <property type="entry name" value="DUF7729"/>
</dbReference>
<accession>A0AAX6MCW5</accession>
<organism evidence="2 3">
    <name type="scientific">Daldinia eschscholtzii</name>
    <dbReference type="NCBI Taxonomy" id="292717"/>
    <lineage>
        <taxon>Eukaryota</taxon>
        <taxon>Fungi</taxon>
        <taxon>Dikarya</taxon>
        <taxon>Ascomycota</taxon>
        <taxon>Pezizomycotina</taxon>
        <taxon>Sordariomycetes</taxon>
        <taxon>Xylariomycetidae</taxon>
        <taxon>Xylariales</taxon>
        <taxon>Hypoxylaceae</taxon>
        <taxon>Daldinia</taxon>
    </lineage>
</organism>
<dbReference type="PANTHER" id="PTHR39460">
    <property type="entry name" value="EXPRESSED PROTEIN"/>
    <property type="match status" value="1"/>
</dbReference>